<accession>A0A512B914</accession>
<gene>
    <name evidence="1" type="ORF">SAE01_08130</name>
</gene>
<dbReference type="RefSeq" id="WP_147202385.1">
    <property type="nucleotide sequence ID" value="NZ_BJYT01000002.1"/>
</dbReference>
<dbReference type="EMBL" id="BJYT01000002">
    <property type="protein sequence ID" value="GEO08317.1"/>
    <property type="molecule type" value="Genomic_DNA"/>
</dbReference>
<name>A0A512B914_9BACT</name>
<dbReference type="Proteomes" id="UP000321513">
    <property type="component" value="Unassembled WGS sequence"/>
</dbReference>
<organism evidence="1 2">
    <name type="scientific">Segetibacter aerophilus</name>
    <dbReference type="NCBI Taxonomy" id="670293"/>
    <lineage>
        <taxon>Bacteria</taxon>
        <taxon>Pseudomonadati</taxon>
        <taxon>Bacteroidota</taxon>
        <taxon>Chitinophagia</taxon>
        <taxon>Chitinophagales</taxon>
        <taxon>Chitinophagaceae</taxon>
        <taxon>Segetibacter</taxon>
    </lineage>
</organism>
<proteinExistence type="predicted"/>
<comment type="caution">
    <text evidence="1">The sequence shown here is derived from an EMBL/GenBank/DDBJ whole genome shotgun (WGS) entry which is preliminary data.</text>
</comment>
<keyword evidence="2" id="KW-1185">Reference proteome</keyword>
<evidence type="ECO:0000313" key="2">
    <source>
        <dbReference type="Proteomes" id="UP000321513"/>
    </source>
</evidence>
<protein>
    <submittedName>
        <fullName evidence="1">Uncharacterized protein</fullName>
    </submittedName>
</protein>
<evidence type="ECO:0000313" key="1">
    <source>
        <dbReference type="EMBL" id="GEO08317.1"/>
    </source>
</evidence>
<dbReference type="AlphaFoldDB" id="A0A512B914"/>
<sequence>MVTNNTNGHTTIIQQITVNNFFLSEQKQPELDNQQQEPSKDKPKEKKDKLLWYQFWFNCLKWLAKYFPVLAALIKDHPK</sequence>
<reference evidence="1 2" key="1">
    <citation type="submission" date="2019-07" db="EMBL/GenBank/DDBJ databases">
        <title>Whole genome shotgun sequence of Segetibacter aerophilus NBRC 106135.</title>
        <authorList>
            <person name="Hosoyama A."/>
            <person name="Uohara A."/>
            <person name="Ohji S."/>
            <person name="Ichikawa N."/>
        </authorList>
    </citation>
    <scope>NUCLEOTIDE SEQUENCE [LARGE SCALE GENOMIC DNA]</scope>
    <source>
        <strain evidence="1 2">NBRC 106135</strain>
    </source>
</reference>